<dbReference type="EMBL" id="RIBY02002622">
    <property type="protein sequence ID" value="KAH9807833.1"/>
    <property type="molecule type" value="Genomic_DNA"/>
</dbReference>
<dbReference type="AlphaFoldDB" id="A0A9W7SHL6"/>
<reference evidence="6 7" key="2">
    <citation type="journal article" date="2021" name="Curr. Genet.">
        <title>Genetic response to nitrogen starvation in the aggressive Eucalyptus foliar pathogen Teratosphaeria destructans.</title>
        <authorList>
            <person name="Havenga M."/>
            <person name="Wingfield B.D."/>
            <person name="Wingfield M.J."/>
            <person name="Dreyer L.L."/>
            <person name="Roets F."/>
            <person name="Aylward J."/>
        </authorList>
    </citation>
    <scope>NUCLEOTIDE SEQUENCE [LARGE SCALE GENOMIC DNA]</scope>
    <source>
        <strain evidence="6">CMW44962</strain>
    </source>
</reference>
<evidence type="ECO:0000256" key="1">
    <source>
        <dbReference type="ARBA" id="ARBA00006787"/>
    </source>
</evidence>
<keyword evidence="4 5" id="KW-0408">Iron</keyword>
<dbReference type="Proteomes" id="UP001138500">
    <property type="component" value="Unassembled WGS sequence"/>
</dbReference>
<feature type="binding site" evidence="5">
    <location>
        <position position="332"/>
    </location>
    <ligand>
        <name>Fe cation</name>
        <dbReference type="ChEBI" id="CHEBI:24875"/>
        <note>catalytic</note>
    </ligand>
</feature>
<dbReference type="GO" id="GO:0010436">
    <property type="term" value="F:carotenoid dioxygenase activity"/>
    <property type="evidence" value="ECO:0007669"/>
    <property type="project" value="TreeGrafter"/>
</dbReference>
<dbReference type="GO" id="GO:0016121">
    <property type="term" value="P:carotene catabolic process"/>
    <property type="evidence" value="ECO:0007669"/>
    <property type="project" value="TreeGrafter"/>
</dbReference>
<dbReference type="InterPro" id="IPR004294">
    <property type="entry name" value="Carotenoid_Oase"/>
</dbReference>
<comment type="similarity">
    <text evidence="1">Belongs to the carotenoid oxygenase family.</text>
</comment>
<keyword evidence="3" id="KW-0560">Oxidoreductase</keyword>
<comment type="cofactor">
    <cofactor evidence="5">
        <name>Fe(2+)</name>
        <dbReference type="ChEBI" id="CHEBI:29033"/>
    </cofactor>
    <text evidence="5">Binds 1 Fe(2+) ion per subunit.</text>
</comment>
<evidence type="ECO:0000256" key="2">
    <source>
        <dbReference type="ARBA" id="ARBA00022723"/>
    </source>
</evidence>
<dbReference type="OrthoDB" id="407010at2759"/>
<feature type="binding site" evidence="5">
    <location>
        <position position="235"/>
    </location>
    <ligand>
        <name>Fe cation</name>
        <dbReference type="ChEBI" id="CHEBI:24875"/>
        <note>catalytic</note>
    </ligand>
</feature>
<dbReference type="Pfam" id="PF03055">
    <property type="entry name" value="RPE65"/>
    <property type="match status" value="1"/>
</dbReference>
<evidence type="ECO:0000313" key="6">
    <source>
        <dbReference type="EMBL" id="KAH9807833.1"/>
    </source>
</evidence>
<protein>
    <submittedName>
        <fullName evidence="6">Retinoid isomerohydrolase</fullName>
    </submittedName>
</protein>
<keyword evidence="7" id="KW-1185">Reference proteome</keyword>
<evidence type="ECO:0000256" key="5">
    <source>
        <dbReference type="PIRSR" id="PIRSR604294-1"/>
    </source>
</evidence>
<keyword evidence="2 5" id="KW-0479">Metal-binding</keyword>
<name>A0A9W7SHL6_9PEZI</name>
<dbReference type="PANTHER" id="PTHR10543:SF24">
    <property type="entry name" value="CAROTENOID ISOMEROOXYGENASE"/>
    <property type="match status" value="1"/>
</dbReference>
<gene>
    <name evidence="6" type="ORF">Tdes44962_MAKER06349</name>
</gene>
<feature type="binding site" evidence="5">
    <location>
        <position position="535"/>
    </location>
    <ligand>
        <name>Fe cation</name>
        <dbReference type="ChEBI" id="CHEBI:24875"/>
        <note>catalytic</note>
    </ligand>
</feature>
<reference evidence="6 7" key="1">
    <citation type="journal article" date="2018" name="IMA Fungus">
        <title>IMA Genome-F 10: Nine draft genome sequences of Claviceps purpurea s.lat., including C. arundinis, C. humidiphila, and C. cf. spartinae, pseudomolecules for the pitch canker pathogen Fusarium circinatum, draft genome of Davidsoniella eucalypti, Grosmannia galeiformis, Quambalaria eucalypti, and Teratosphaeria destructans.</title>
        <authorList>
            <person name="Wingfield B.D."/>
            <person name="Liu M."/>
            <person name="Nguyen H.D."/>
            <person name="Lane F.A."/>
            <person name="Morgan S.W."/>
            <person name="De Vos L."/>
            <person name="Wilken P.M."/>
            <person name="Duong T.A."/>
            <person name="Aylward J."/>
            <person name="Coetzee M.P."/>
            <person name="Dadej K."/>
            <person name="De Beer Z.W."/>
            <person name="Findlay W."/>
            <person name="Havenga M."/>
            <person name="Kolarik M."/>
            <person name="Menzies J.G."/>
            <person name="Naidoo K."/>
            <person name="Pochopski O."/>
            <person name="Shoukouhi P."/>
            <person name="Santana Q.C."/>
            <person name="Seifert K.A."/>
            <person name="Soal N."/>
            <person name="Steenkamp E.T."/>
            <person name="Tatham C.T."/>
            <person name="van der Nest M.A."/>
            <person name="Wingfield M.J."/>
        </authorList>
    </citation>
    <scope>NUCLEOTIDE SEQUENCE [LARGE SCALE GENOMIC DNA]</scope>
    <source>
        <strain evidence="6">CMW44962</strain>
    </source>
</reference>
<sequence length="541" mass="59508">MKSNLEAEVRVAPGGRIGVRESDRMSVPSESTHYKAWPNSAGFNACGDHRIPLHLSISGHFPSYVAGRLYRTGPGGYKVPRKDAAGTFAASHWFDGFTTVHKFDLVAGRDECSSIWYSSYSQVDELIESARASGRLEGITFGQKRDPCDSLYKKFKTMFEPVLAGIPDSMNIGVTLRSALPTEKARSDASGRQIMTLTTDTHQSKVFDANTLEPLGVAEQAHLHPALTGPISAAHAATDPTTGDIFNFNLAFGAKQTYCVFRASPDGEVQILAEISGLDIHGAYIHSLFVTPNFVILCIWPLYFRKRGIDVLWQRKFDRRNKFTSSAFFCFHTTNAWEEAGEDDQVDIICELVQFKNANILQKFYYENLVSDERKTTSYQARGIDTTESLTRYKLRGVPLGEASNTRATRPASATAEMVMSAPAGDLPSINPAFKMKPHRYVWSVIDRGLSSFIDGLAKTDTVTGMSEIWDHPGHTPGEPIFVPRPNATEEDAGVVLTVVLNGDTGSSYLLCLDARTMKEMGRAELGHAVGLGFHGVHVTH</sequence>
<evidence type="ECO:0000256" key="3">
    <source>
        <dbReference type="ARBA" id="ARBA00023002"/>
    </source>
</evidence>
<organism evidence="6 7">
    <name type="scientific">Teratosphaeria destructans</name>
    <dbReference type="NCBI Taxonomy" id="418781"/>
    <lineage>
        <taxon>Eukaryota</taxon>
        <taxon>Fungi</taxon>
        <taxon>Dikarya</taxon>
        <taxon>Ascomycota</taxon>
        <taxon>Pezizomycotina</taxon>
        <taxon>Dothideomycetes</taxon>
        <taxon>Dothideomycetidae</taxon>
        <taxon>Mycosphaerellales</taxon>
        <taxon>Teratosphaeriaceae</taxon>
        <taxon>Teratosphaeria</taxon>
    </lineage>
</organism>
<accession>A0A9W7SHL6</accession>
<dbReference type="GO" id="GO:0046872">
    <property type="term" value="F:metal ion binding"/>
    <property type="evidence" value="ECO:0007669"/>
    <property type="project" value="UniProtKB-KW"/>
</dbReference>
<proteinExistence type="inferred from homology"/>
<evidence type="ECO:0000313" key="7">
    <source>
        <dbReference type="Proteomes" id="UP001138500"/>
    </source>
</evidence>
<feature type="binding site" evidence="5">
    <location>
        <position position="286"/>
    </location>
    <ligand>
        <name>Fe cation</name>
        <dbReference type="ChEBI" id="CHEBI:24875"/>
        <note>catalytic</note>
    </ligand>
</feature>
<dbReference type="PANTHER" id="PTHR10543">
    <property type="entry name" value="BETA-CAROTENE DIOXYGENASE"/>
    <property type="match status" value="1"/>
</dbReference>
<evidence type="ECO:0000256" key="4">
    <source>
        <dbReference type="ARBA" id="ARBA00023004"/>
    </source>
</evidence>
<comment type="caution">
    <text evidence="6">The sequence shown here is derived from an EMBL/GenBank/DDBJ whole genome shotgun (WGS) entry which is preliminary data.</text>
</comment>